<accession>A0A5C1EA48</accession>
<dbReference type="NCBIfam" id="TIGR00524">
    <property type="entry name" value="eIF-2B_rel"/>
    <property type="match status" value="1"/>
</dbReference>
<name>A0A5C1EA48_9RHOO</name>
<feature type="binding site" evidence="5">
    <location>
        <begin position="281"/>
        <end position="282"/>
    </location>
    <ligand>
        <name>substrate</name>
    </ligand>
</feature>
<dbReference type="InterPro" id="IPR011559">
    <property type="entry name" value="Initiation_fac_2B_a/b/d"/>
</dbReference>
<comment type="function">
    <text evidence="4">Catalyzes the interconversion of methylthioribose-1-phosphate (MTR-1-P) into methylthioribulose-1-phosphate (MTRu-1-P). Also catalyzes the interconversion of 5-deoxyribose 1-phosphate and 5-deoxyribulose 1-phosphate. Part of a bifunctional DHAP-shunt salvage pathway for SAM by-products.</text>
</comment>
<dbReference type="InterPro" id="IPR005251">
    <property type="entry name" value="IF-M1Pi"/>
</dbReference>
<dbReference type="KEGG" id="otr:OTERR_23040"/>
<dbReference type="Gene3D" id="3.40.50.10470">
    <property type="entry name" value="Translation initiation factor eif-2b, domain 2"/>
    <property type="match status" value="1"/>
</dbReference>
<dbReference type="InterPro" id="IPR037171">
    <property type="entry name" value="NagB/RpiA_transferase-like"/>
</dbReference>
<comment type="pathway">
    <text evidence="5">Amino-acid biosynthesis; L-methionine biosynthesis via salvage pathway; L-methionine from S-methyl-5-thio-alpha-D-ribose 1-phosphate: step 1/6.</text>
</comment>
<dbReference type="InterPro" id="IPR027363">
    <property type="entry name" value="M1Pi_N"/>
</dbReference>
<dbReference type="GO" id="GO:0046523">
    <property type="term" value="F:S-methyl-5-thioribose-1-phosphate isomerase activity"/>
    <property type="evidence" value="ECO:0007669"/>
    <property type="project" value="UniProtKB-UniRule"/>
</dbReference>
<organism evidence="6 7">
    <name type="scientific">Oryzomicrobium terrae</name>
    <dbReference type="NCBI Taxonomy" id="1735038"/>
    <lineage>
        <taxon>Bacteria</taxon>
        <taxon>Pseudomonadati</taxon>
        <taxon>Pseudomonadota</taxon>
        <taxon>Betaproteobacteria</taxon>
        <taxon>Rhodocyclales</taxon>
        <taxon>Rhodocyclaceae</taxon>
        <taxon>Oryzomicrobium</taxon>
    </lineage>
</organism>
<sequence>MPATTAPATFSSLRPAPAGRSVEILDQTRLPFAKAWIPLARRDDAAHAIATMQTRGAPLIGAVAAFGLALAMAEDASDAALTASAALLAATRPTAVNLAWALDRLEALLHPLPPAARAEAAWAEAWAIAHEDAAQCAAIGAHGAARLLAEISGIGGIDAPSGNPIGTRTLAQAGSVGTATAAPRPLNIMTHCNAGWLATVDHGTALAPIYRLHADGVPVHVWVSETRPRNQGLLTAWELAERGVPYTVIADNAAGLLMMQGQVDAVIVGADRIAANGDVANKVGTYLKALAARAHGVPFFVAAPVSTLDFACPAGSAIPIEERAGDELRQVPGRDAADRPATVRQLPAERPVANPAFDVTPAALVTALITERGVCPASDAGLAALYPERASAQPR</sequence>
<dbReference type="EMBL" id="CP022579">
    <property type="protein sequence ID" value="QEL65780.1"/>
    <property type="molecule type" value="Genomic_DNA"/>
</dbReference>
<proteinExistence type="inferred from homology"/>
<comment type="catalytic activity">
    <reaction evidence="2">
        <text>5-deoxy-alpha-D-ribose 1-phosphate = 5-deoxy-D-ribulose 1-phosphate</text>
        <dbReference type="Rhea" id="RHEA:61296"/>
        <dbReference type="ChEBI" id="CHEBI:58749"/>
        <dbReference type="ChEBI" id="CHEBI:144504"/>
    </reaction>
    <physiologicalReaction direction="left-to-right" evidence="2">
        <dbReference type="Rhea" id="RHEA:61297"/>
    </physiologicalReaction>
</comment>
<dbReference type="Proteomes" id="UP000323671">
    <property type="component" value="Chromosome"/>
</dbReference>
<feature type="binding site" evidence="5">
    <location>
        <begin position="55"/>
        <end position="57"/>
    </location>
    <ligand>
        <name>substrate</name>
    </ligand>
</feature>
<comment type="catalytic activity">
    <reaction evidence="3">
        <text>5-(methylsulfanyl)-alpha-D-ribose 1-phosphate = 5-(methylsulfanyl)-D-ribulose 1-phosphate</text>
        <dbReference type="Rhea" id="RHEA:19989"/>
        <dbReference type="ChEBI" id="CHEBI:58533"/>
        <dbReference type="ChEBI" id="CHEBI:58548"/>
        <dbReference type="EC" id="5.3.1.23"/>
    </reaction>
    <physiologicalReaction direction="left-to-right" evidence="3">
        <dbReference type="Rhea" id="RHEA:19990"/>
    </physiologicalReaction>
</comment>
<keyword evidence="5" id="KW-0028">Amino-acid biosynthesis</keyword>
<keyword evidence="5" id="KW-0486">Methionine biosynthesis</keyword>
<feature type="site" description="Transition state stabilizer" evidence="5">
    <location>
        <position position="192"/>
    </location>
</feature>
<evidence type="ECO:0000256" key="4">
    <source>
        <dbReference type="ARBA" id="ARBA00058145"/>
    </source>
</evidence>
<dbReference type="SUPFAM" id="SSF100950">
    <property type="entry name" value="NagB/RpiA/CoA transferase-like"/>
    <property type="match status" value="1"/>
</dbReference>
<feature type="active site" description="Proton donor" evidence="5">
    <location>
        <position position="271"/>
    </location>
</feature>
<evidence type="ECO:0000256" key="2">
    <source>
        <dbReference type="ARBA" id="ARBA00050906"/>
    </source>
</evidence>
<evidence type="ECO:0000256" key="5">
    <source>
        <dbReference type="HAMAP-Rule" id="MF_01678"/>
    </source>
</evidence>
<dbReference type="NCBIfam" id="NF004326">
    <property type="entry name" value="PRK05720.1"/>
    <property type="match status" value="1"/>
</dbReference>
<dbReference type="Gene3D" id="1.20.120.420">
    <property type="entry name" value="translation initiation factor eif-2b, domain 1"/>
    <property type="match status" value="1"/>
</dbReference>
<evidence type="ECO:0000313" key="7">
    <source>
        <dbReference type="Proteomes" id="UP000323671"/>
    </source>
</evidence>
<dbReference type="PANTHER" id="PTHR43475">
    <property type="entry name" value="METHYLTHIORIBOSE-1-PHOSPHATE ISOMERASE"/>
    <property type="match status" value="1"/>
</dbReference>
<dbReference type="InterPro" id="IPR000649">
    <property type="entry name" value="IF-2B-related"/>
</dbReference>
<dbReference type="FunFam" id="3.40.50.10470:FF:000006">
    <property type="entry name" value="Methylthioribose-1-phosphate isomerase"/>
    <property type="match status" value="1"/>
</dbReference>
<dbReference type="NCBIfam" id="TIGR00512">
    <property type="entry name" value="salvage_mtnA"/>
    <property type="match status" value="1"/>
</dbReference>
<evidence type="ECO:0000256" key="3">
    <source>
        <dbReference type="ARBA" id="ARBA00051169"/>
    </source>
</evidence>
<dbReference type="InterPro" id="IPR042529">
    <property type="entry name" value="IF_2B-like_C"/>
</dbReference>
<reference evidence="6 7" key="1">
    <citation type="submission" date="2017-07" db="EMBL/GenBank/DDBJ databases">
        <title>Complete genome sequence of Oryzomicrobium terrae TPP412.</title>
        <authorList>
            <person name="Chiu L.-W."/>
            <person name="Lo K.-J."/>
            <person name="Tsai Y.-M."/>
            <person name="Lin S.-S."/>
            <person name="Kuo C.-H."/>
            <person name="Liu C.-T."/>
        </authorList>
    </citation>
    <scope>NUCLEOTIDE SEQUENCE [LARGE SCALE GENOMIC DNA]</scope>
    <source>
        <strain evidence="6 7">TPP412</strain>
    </source>
</reference>
<feature type="binding site" evidence="5">
    <location>
        <position position="92"/>
    </location>
    <ligand>
        <name>substrate</name>
    </ligand>
</feature>
<dbReference type="HAMAP" id="MF_01678">
    <property type="entry name" value="Salvage_MtnA"/>
    <property type="match status" value="1"/>
</dbReference>
<keyword evidence="1 5" id="KW-0413">Isomerase</keyword>
<evidence type="ECO:0000256" key="1">
    <source>
        <dbReference type="ARBA" id="ARBA00023235"/>
    </source>
</evidence>
<dbReference type="RefSeq" id="WP_149425873.1">
    <property type="nucleotide sequence ID" value="NZ_CP022579.1"/>
</dbReference>
<gene>
    <name evidence="5 6" type="primary">mtnA</name>
    <name evidence="6" type="ORF">OTERR_23040</name>
</gene>
<protein>
    <recommendedName>
        <fullName evidence="5">Methylthioribose-1-phosphate isomerase</fullName>
        <shortName evidence="5">M1Pi</shortName>
        <shortName evidence="5">MTR-1-P isomerase</shortName>
        <ecNumber evidence="5">5.3.1.23</ecNumber>
    </recommendedName>
    <alternativeName>
        <fullName evidence="5">S-methyl-5-thioribose-1-phosphate isomerase</fullName>
    </alternativeName>
</protein>
<dbReference type="UniPathway" id="UPA00904">
    <property type="reaction ID" value="UER00874"/>
</dbReference>
<dbReference type="AlphaFoldDB" id="A0A5C1EA48"/>
<feature type="binding site" evidence="5">
    <location>
        <position position="231"/>
    </location>
    <ligand>
        <name>substrate</name>
    </ligand>
</feature>
<dbReference type="Pfam" id="PF01008">
    <property type="entry name" value="IF-2B"/>
    <property type="match status" value="1"/>
</dbReference>
<evidence type="ECO:0000313" key="6">
    <source>
        <dbReference type="EMBL" id="QEL65780.1"/>
    </source>
</evidence>
<dbReference type="EC" id="5.3.1.23" evidence="5"/>
<comment type="similarity">
    <text evidence="5">Belongs to the EIF-2B alpha/beta/delta subunits family. MtnA subfamily.</text>
</comment>
<keyword evidence="7" id="KW-1185">Reference proteome</keyword>
<dbReference type="GO" id="GO:0019509">
    <property type="term" value="P:L-methionine salvage from methylthioadenosine"/>
    <property type="evidence" value="ECO:0007669"/>
    <property type="project" value="UniProtKB-UniRule"/>
</dbReference>
<dbReference type="PANTHER" id="PTHR43475:SF1">
    <property type="entry name" value="METHYLTHIORIBOSE-1-PHOSPHATE ISOMERASE"/>
    <property type="match status" value="1"/>
</dbReference>